<evidence type="ECO:0000259" key="6">
    <source>
        <dbReference type="PROSITE" id="PS50850"/>
    </source>
</evidence>
<dbReference type="InterPro" id="IPR052528">
    <property type="entry name" value="Sugar_transport-like"/>
</dbReference>
<feature type="transmembrane region" description="Helical" evidence="5">
    <location>
        <begin position="177"/>
        <end position="200"/>
    </location>
</feature>
<organism evidence="7 8">
    <name type="scientific">Thermocrispum agreste</name>
    <dbReference type="NCBI Taxonomy" id="37925"/>
    <lineage>
        <taxon>Bacteria</taxon>
        <taxon>Bacillati</taxon>
        <taxon>Actinomycetota</taxon>
        <taxon>Actinomycetes</taxon>
        <taxon>Pseudonocardiales</taxon>
        <taxon>Pseudonocardiaceae</taxon>
        <taxon>Thermocrispum</taxon>
    </lineage>
</organism>
<dbReference type="InterPro" id="IPR011701">
    <property type="entry name" value="MFS"/>
</dbReference>
<dbReference type="SUPFAM" id="SSF103473">
    <property type="entry name" value="MFS general substrate transporter"/>
    <property type="match status" value="1"/>
</dbReference>
<comment type="caution">
    <text evidence="7">The sequence shown here is derived from an EMBL/GenBank/DDBJ whole genome shotgun (WGS) entry which is preliminary data.</text>
</comment>
<feature type="domain" description="Major facilitator superfamily (MFS) profile" evidence="6">
    <location>
        <begin position="16"/>
        <end position="407"/>
    </location>
</feature>
<dbReference type="PROSITE" id="PS50850">
    <property type="entry name" value="MFS"/>
    <property type="match status" value="1"/>
</dbReference>
<accession>A0ABD6FKB8</accession>
<evidence type="ECO:0000313" key="8">
    <source>
        <dbReference type="Proteomes" id="UP000249324"/>
    </source>
</evidence>
<feature type="transmembrane region" description="Helical" evidence="5">
    <location>
        <begin position="103"/>
        <end position="129"/>
    </location>
</feature>
<name>A0ABD6FKB8_9PSEU</name>
<dbReference type="Pfam" id="PF07690">
    <property type="entry name" value="MFS_1"/>
    <property type="match status" value="1"/>
</dbReference>
<dbReference type="Gene3D" id="1.20.1250.20">
    <property type="entry name" value="MFS general substrate transporter like domains"/>
    <property type="match status" value="2"/>
</dbReference>
<dbReference type="PANTHER" id="PTHR23526">
    <property type="entry name" value="INTEGRAL MEMBRANE TRANSPORT PROTEIN-RELATED"/>
    <property type="match status" value="1"/>
</dbReference>
<dbReference type="PANTHER" id="PTHR23526:SF4">
    <property type="entry name" value="INTEGRAL MEMBRANE TRANSPORT PROTEIN"/>
    <property type="match status" value="1"/>
</dbReference>
<feature type="transmembrane region" description="Helical" evidence="5">
    <location>
        <begin position="141"/>
        <end position="165"/>
    </location>
</feature>
<evidence type="ECO:0000256" key="5">
    <source>
        <dbReference type="SAM" id="Phobius"/>
    </source>
</evidence>
<gene>
    <name evidence="7" type="ORF">DIU77_013815</name>
</gene>
<evidence type="ECO:0000256" key="2">
    <source>
        <dbReference type="ARBA" id="ARBA00022692"/>
    </source>
</evidence>
<feature type="transmembrane region" description="Helical" evidence="5">
    <location>
        <begin position="80"/>
        <end position="97"/>
    </location>
</feature>
<reference evidence="7 8" key="1">
    <citation type="journal article" date="2021" name="BMC Genomics">
        <title>Genome-resolved metagenome and metatranscriptome analyses of thermophilic composting reveal key bacterial players and their metabolic interactions.</title>
        <authorList>
            <person name="Braga L.P.P."/>
            <person name="Pereira R.V."/>
            <person name="Martins L.F."/>
            <person name="Moura L.M.S."/>
            <person name="Sanchez F.B."/>
            <person name="Patane J.S.L."/>
            <person name="da Silva A.M."/>
            <person name="Setubal J.C."/>
        </authorList>
    </citation>
    <scope>NUCLEOTIDE SEQUENCE [LARGE SCALE GENOMIC DNA]</scope>
    <source>
        <strain evidence="7">ZC4RG45</strain>
    </source>
</reference>
<feature type="transmembrane region" description="Helical" evidence="5">
    <location>
        <begin position="295"/>
        <end position="328"/>
    </location>
</feature>
<dbReference type="AlphaFoldDB" id="A0ABD6FKB8"/>
<feature type="transmembrane region" description="Helical" evidence="5">
    <location>
        <begin position="50"/>
        <end position="68"/>
    </location>
</feature>
<proteinExistence type="predicted"/>
<dbReference type="EMBL" id="QGUI02000194">
    <property type="protein sequence ID" value="MFO7193314.1"/>
    <property type="molecule type" value="Genomic_DNA"/>
</dbReference>
<dbReference type="InterPro" id="IPR036259">
    <property type="entry name" value="MFS_trans_sf"/>
</dbReference>
<evidence type="ECO:0000256" key="3">
    <source>
        <dbReference type="ARBA" id="ARBA00022989"/>
    </source>
</evidence>
<dbReference type="Proteomes" id="UP000249324">
    <property type="component" value="Unassembled WGS sequence"/>
</dbReference>
<comment type="subcellular location">
    <subcellularLocation>
        <location evidence="1">Cell membrane</location>
        <topology evidence="1">Multi-pass membrane protein</topology>
    </subcellularLocation>
</comment>
<dbReference type="InterPro" id="IPR020846">
    <property type="entry name" value="MFS_dom"/>
</dbReference>
<keyword evidence="4 5" id="KW-0472">Membrane</keyword>
<evidence type="ECO:0000256" key="4">
    <source>
        <dbReference type="ARBA" id="ARBA00023136"/>
    </source>
</evidence>
<dbReference type="GO" id="GO:0005886">
    <property type="term" value="C:plasma membrane"/>
    <property type="evidence" value="ECO:0007669"/>
    <property type="project" value="UniProtKB-SubCell"/>
</dbReference>
<evidence type="ECO:0000256" key="1">
    <source>
        <dbReference type="ARBA" id="ARBA00004651"/>
    </source>
</evidence>
<evidence type="ECO:0000313" key="7">
    <source>
        <dbReference type="EMBL" id="MFO7193314.1"/>
    </source>
</evidence>
<feature type="transmembrane region" description="Helical" evidence="5">
    <location>
        <begin position="381"/>
        <end position="403"/>
    </location>
</feature>
<protein>
    <submittedName>
        <fullName evidence="7">MFS transporter</fullName>
    </submittedName>
</protein>
<keyword evidence="2 5" id="KW-0812">Transmembrane</keyword>
<keyword evidence="3 5" id="KW-1133">Transmembrane helix</keyword>
<feature type="transmembrane region" description="Helical" evidence="5">
    <location>
        <begin position="263"/>
        <end position="288"/>
    </location>
</feature>
<sequence>MSSVTYPNYPRDGRTTLVVLLLGNAVVHATTFLARPVVSYRVLALGGDETTVGVVVATGAILPVFAAVPMGRLCDRGRVPAIVLGGLALLLGSALGMSQIESLLWLAMVNTVYGVGQLAVMLGGQALVTGMSAPGRRDRNFGWFTAAASLGQMAGPLAAGWAMSLAGPGELLLATGYAFYVAVAVTALASVMFGGLLFVLRGSEAVAPSGRAGEKSGRGSALRMLTDRQLAVAMLVSGSVIAAVDLLTAYLPVLGTRYGLSPGFVGVLLSVRAGASFLSRIFIGVLVVRFGRLTVVLLSTGLAACGMAALITVGGALVLVLLMVLLGMTLGLGQPLTMTWVVQQAPKRLRATALALRVSGNRVAQSVVPAVAGALSAVAGVAAPFALAAGLLALAAGCVVPFVRMRPRQP</sequence>
<feature type="transmembrane region" description="Helical" evidence="5">
    <location>
        <begin position="230"/>
        <end position="251"/>
    </location>
</feature>